<gene>
    <name evidence="1" type="ORF">L873DRAFT_1823641</name>
</gene>
<evidence type="ECO:0000313" key="1">
    <source>
        <dbReference type="EMBL" id="RPA89015.1"/>
    </source>
</evidence>
<dbReference type="STRING" id="1336337.A0A3N4ITD9"/>
<sequence>MKSDGFIGIHDVRPEIIPPLGGYDVLFLGVTHQTLDITIAEELGLPYLGETTKVDAEERVQMLDGYTYGANVRTIFPLVIIHGEVAW</sequence>
<protein>
    <submittedName>
        <fullName evidence="1">Uncharacterized protein</fullName>
    </submittedName>
</protein>
<evidence type="ECO:0000313" key="2">
    <source>
        <dbReference type="Proteomes" id="UP000276215"/>
    </source>
</evidence>
<dbReference type="Proteomes" id="UP000276215">
    <property type="component" value="Unassembled WGS sequence"/>
</dbReference>
<organism evidence="1 2">
    <name type="scientific">Choiromyces venosus 120613-1</name>
    <dbReference type="NCBI Taxonomy" id="1336337"/>
    <lineage>
        <taxon>Eukaryota</taxon>
        <taxon>Fungi</taxon>
        <taxon>Dikarya</taxon>
        <taxon>Ascomycota</taxon>
        <taxon>Pezizomycotina</taxon>
        <taxon>Pezizomycetes</taxon>
        <taxon>Pezizales</taxon>
        <taxon>Tuberaceae</taxon>
        <taxon>Choiromyces</taxon>
    </lineage>
</organism>
<name>A0A3N4ITD9_9PEZI</name>
<accession>A0A3N4ITD9</accession>
<keyword evidence="2" id="KW-1185">Reference proteome</keyword>
<proteinExistence type="predicted"/>
<dbReference type="OrthoDB" id="5414761at2759"/>
<dbReference type="EMBL" id="ML120626">
    <property type="protein sequence ID" value="RPA89015.1"/>
    <property type="molecule type" value="Genomic_DNA"/>
</dbReference>
<dbReference type="AlphaFoldDB" id="A0A3N4ITD9"/>
<reference evidence="1 2" key="1">
    <citation type="journal article" date="2018" name="Nat. Ecol. Evol.">
        <title>Pezizomycetes genomes reveal the molecular basis of ectomycorrhizal truffle lifestyle.</title>
        <authorList>
            <person name="Murat C."/>
            <person name="Payen T."/>
            <person name="Noel B."/>
            <person name="Kuo A."/>
            <person name="Morin E."/>
            <person name="Chen J."/>
            <person name="Kohler A."/>
            <person name="Krizsan K."/>
            <person name="Balestrini R."/>
            <person name="Da Silva C."/>
            <person name="Montanini B."/>
            <person name="Hainaut M."/>
            <person name="Levati E."/>
            <person name="Barry K.W."/>
            <person name="Belfiori B."/>
            <person name="Cichocki N."/>
            <person name="Clum A."/>
            <person name="Dockter R.B."/>
            <person name="Fauchery L."/>
            <person name="Guy J."/>
            <person name="Iotti M."/>
            <person name="Le Tacon F."/>
            <person name="Lindquist E.A."/>
            <person name="Lipzen A."/>
            <person name="Malagnac F."/>
            <person name="Mello A."/>
            <person name="Molinier V."/>
            <person name="Miyauchi S."/>
            <person name="Poulain J."/>
            <person name="Riccioni C."/>
            <person name="Rubini A."/>
            <person name="Sitrit Y."/>
            <person name="Splivallo R."/>
            <person name="Traeger S."/>
            <person name="Wang M."/>
            <person name="Zifcakova L."/>
            <person name="Wipf D."/>
            <person name="Zambonelli A."/>
            <person name="Paolocci F."/>
            <person name="Nowrousian M."/>
            <person name="Ottonello S."/>
            <person name="Baldrian P."/>
            <person name="Spatafora J.W."/>
            <person name="Henrissat B."/>
            <person name="Nagy L.G."/>
            <person name="Aury J.M."/>
            <person name="Wincker P."/>
            <person name="Grigoriev I.V."/>
            <person name="Bonfante P."/>
            <person name="Martin F.M."/>
        </authorList>
    </citation>
    <scope>NUCLEOTIDE SEQUENCE [LARGE SCALE GENOMIC DNA]</scope>
    <source>
        <strain evidence="1 2">120613-1</strain>
    </source>
</reference>